<proteinExistence type="predicted"/>
<protein>
    <submittedName>
        <fullName evidence="2">Copper chaperone PCu(A)C</fullName>
    </submittedName>
</protein>
<reference evidence="3" key="1">
    <citation type="submission" date="2018-07" db="EMBL/GenBank/DDBJ databases">
        <title>Streptacidiphilus bronchialis DSM 106435 chromosome.</title>
        <authorList>
            <person name="Batra D."/>
            <person name="Gulvik C.A."/>
        </authorList>
    </citation>
    <scope>NUCLEOTIDE SEQUENCE [LARGE SCALE GENOMIC DNA]</scope>
    <source>
        <strain evidence="3">DSM 106435</strain>
    </source>
</reference>
<dbReference type="Gene3D" id="2.60.40.1890">
    <property type="entry name" value="PCu(A)C copper chaperone"/>
    <property type="match status" value="1"/>
</dbReference>
<dbReference type="InterPro" id="IPR058248">
    <property type="entry name" value="Lxx211020-like"/>
</dbReference>
<dbReference type="PROSITE" id="PS51257">
    <property type="entry name" value="PROKAR_LIPOPROTEIN"/>
    <property type="match status" value="1"/>
</dbReference>
<evidence type="ECO:0000256" key="1">
    <source>
        <dbReference type="SAM" id="SignalP"/>
    </source>
</evidence>
<dbReference type="AlphaFoldDB" id="A0A345SYA1"/>
<dbReference type="Proteomes" id="UP000249340">
    <property type="component" value="Chromosome"/>
</dbReference>
<evidence type="ECO:0000313" key="3">
    <source>
        <dbReference type="Proteomes" id="UP000249340"/>
    </source>
</evidence>
<organism evidence="2 3">
    <name type="scientific">Peterkaempfera bronchialis</name>
    <dbReference type="NCBI Taxonomy" id="2126346"/>
    <lineage>
        <taxon>Bacteria</taxon>
        <taxon>Bacillati</taxon>
        <taxon>Actinomycetota</taxon>
        <taxon>Actinomycetes</taxon>
        <taxon>Kitasatosporales</taxon>
        <taxon>Streptomycetaceae</taxon>
        <taxon>Peterkaempfera</taxon>
    </lineage>
</organism>
<dbReference type="Pfam" id="PF04314">
    <property type="entry name" value="PCuAC"/>
    <property type="match status" value="1"/>
</dbReference>
<dbReference type="InterPro" id="IPR007410">
    <property type="entry name" value="LpqE-like"/>
</dbReference>
<dbReference type="OrthoDB" id="9796962at2"/>
<dbReference type="EMBL" id="CP031264">
    <property type="protein sequence ID" value="AXI78706.1"/>
    <property type="molecule type" value="Genomic_DNA"/>
</dbReference>
<dbReference type="InterPro" id="IPR036182">
    <property type="entry name" value="PCuAC_sf"/>
</dbReference>
<feature type="chain" id="PRO_5039431617" evidence="1">
    <location>
        <begin position="22"/>
        <end position="170"/>
    </location>
</feature>
<dbReference type="RefSeq" id="WP_111493044.1">
    <property type="nucleotide sequence ID" value="NZ_CP031264.1"/>
</dbReference>
<gene>
    <name evidence="2" type="ORF">C7M71_016000</name>
</gene>
<name>A0A345SYA1_9ACTN</name>
<dbReference type="SUPFAM" id="SSF110087">
    <property type="entry name" value="DR1885-like metal-binding protein"/>
    <property type="match status" value="1"/>
</dbReference>
<keyword evidence="3" id="KW-1185">Reference proteome</keyword>
<accession>A0A345SYA1</accession>
<evidence type="ECO:0000313" key="2">
    <source>
        <dbReference type="EMBL" id="AXI78706.1"/>
    </source>
</evidence>
<feature type="signal peptide" evidence="1">
    <location>
        <begin position="1"/>
        <end position="21"/>
    </location>
</feature>
<dbReference type="PANTHER" id="PTHR36302">
    <property type="entry name" value="BLR7088 PROTEIN"/>
    <property type="match status" value="1"/>
</dbReference>
<dbReference type="KEGG" id="stri:C7M71_016000"/>
<dbReference type="PANTHER" id="PTHR36302:SF1">
    <property type="entry name" value="COPPER CHAPERONE PCU(A)C"/>
    <property type="match status" value="1"/>
</dbReference>
<keyword evidence="1" id="KW-0732">Signal</keyword>
<sequence length="170" mass="17057">MIRPRTAAVGAAVLTVAATLAGCGSPGGTDRLSARLATGEGPARISVSDPYIPLPAAPSMAAGYLTLSNAGGTADRLVKVASPDARTVTMHRSTAGSMEPLKDLEVPAHGTAAFSRGGNHLMITGLDRRPAVGDTVELELTFAGSGTIAVRVPIKPLTYRPPGAGTASGS</sequence>